<protein>
    <recommendedName>
        <fullName evidence="5">Scaffolding protein</fullName>
    </recommendedName>
</protein>
<dbReference type="Proteomes" id="UP001063368">
    <property type="component" value="Chromosome"/>
</dbReference>
<feature type="region of interest" description="Disordered" evidence="2">
    <location>
        <begin position="1"/>
        <end position="28"/>
    </location>
</feature>
<gene>
    <name evidence="3" type="ORF">N9A08_12830</name>
</gene>
<dbReference type="RefSeq" id="WP_263127503.1">
    <property type="nucleotide sequence ID" value="NZ_CP106856.1"/>
</dbReference>
<evidence type="ECO:0000313" key="3">
    <source>
        <dbReference type="EMBL" id="UYB35501.1"/>
    </source>
</evidence>
<evidence type="ECO:0000256" key="1">
    <source>
        <dbReference type="SAM" id="Coils"/>
    </source>
</evidence>
<evidence type="ECO:0000313" key="4">
    <source>
        <dbReference type="Proteomes" id="UP001063368"/>
    </source>
</evidence>
<keyword evidence="1" id="KW-0175">Coiled coil</keyword>
<evidence type="ECO:0000256" key="2">
    <source>
        <dbReference type="SAM" id="MobiDB-lite"/>
    </source>
</evidence>
<proteinExistence type="predicted"/>
<reference evidence="3" key="1">
    <citation type="submission" date="2022-09" db="EMBL/GenBank/DDBJ databases">
        <authorList>
            <person name="Li D."/>
            <person name="Cheng J."/>
            <person name="Li Y."/>
        </authorList>
    </citation>
    <scope>NUCLEOTIDE SEQUENCE</scope>
    <source>
        <strain evidence="3">DL</strain>
    </source>
</reference>
<dbReference type="EMBL" id="CP106856">
    <property type="protein sequence ID" value="UYB35501.1"/>
    <property type="molecule type" value="Genomic_DNA"/>
</dbReference>
<organism evidence="3 4">
    <name type="scientific">Arthrobacter koreensis</name>
    <dbReference type="NCBI Taxonomy" id="199136"/>
    <lineage>
        <taxon>Bacteria</taxon>
        <taxon>Bacillati</taxon>
        <taxon>Actinomycetota</taxon>
        <taxon>Actinomycetes</taxon>
        <taxon>Micrococcales</taxon>
        <taxon>Micrococcaceae</taxon>
        <taxon>Arthrobacter</taxon>
    </lineage>
</organism>
<sequence>MSEDITATAGELTEAATEETFKAPASQEELDRIIQARLDRERKKFADYDEKAAAAAELAQLKEANKTEAEKVAERLAAAEKRAAELEVKALRAEVAAAKGVPVSLLSGSTQEELESAADALIEFRGEQKAAPSSPAFGRVNGQTVKGSTGDQFADFFQSSLS</sequence>
<feature type="coiled-coil region" evidence="1">
    <location>
        <begin position="51"/>
        <end position="101"/>
    </location>
</feature>
<evidence type="ECO:0008006" key="5">
    <source>
        <dbReference type="Google" id="ProtNLM"/>
    </source>
</evidence>
<name>A0ABY6FRW7_9MICC</name>
<feature type="compositionally biased region" description="Low complexity" evidence="2">
    <location>
        <begin position="1"/>
        <end position="15"/>
    </location>
</feature>
<accession>A0ABY6FRW7</accession>
<keyword evidence="4" id="KW-1185">Reference proteome</keyword>